<keyword evidence="3" id="KW-1185">Reference proteome</keyword>
<proteinExistence type="predicted"/>
<dbReference type="AlphaFoldDB" id="A0A1E5KTB5"/>
<sequence length="114" mass="12392">MDNCGKKTSGAKPHKTDFGVENPVSGQDWNNYFKDKYGAGNVQRKNPVSSIGELMDTPSSLINFNPADVADFVKREGWATTPLKKGGSEGIPYEEGRGFSMNPLKGTSGDSRYI</sequence>
<evidence type="ECO:0000313" key="3">
    <source>
        <dbReference type="Proteomes" id="UP000095256"/>
    </source>
</evidence>
<organism evidence="2 3">
    <name type="scientific">Enterococcus rivorum</name>
    <dbReference type="NCBI Taxonomy" id="762845"/>
    <lineage>
        <taxon>Bacteria</taxon>
        <taxon>Bacillati</taxon>
        <taxon>Bacillota</taxon>
        <taxon>Bacilli</taxon>
        <taxon>Lactobacillales</taxon>
        <taxon>Enterococcaceae</taxon>
        <taxon>Enterococcus</taxon>
    </lineage>
</organism>
<evidence type="ECO:0000256" key="1">
    <source>
        <dbReference type="SAM" id="MobiDB-lite"/>
    </source>
</evidence>
<protein>
    <submittedName>
        <fullName evidence="2">Uncharacterized protein</fullName>
    </submittedName>
</protein>
<name>A0A1E5KTB5_9ENTE</name>
<accession>A0A1E5KTB5</accession>
<dbReference type="Proteomes" id="UP000095256">
    <property type="component" value="Unassembled WGS sequence"/>
</dbReference>
<comment type="caution">
    <text evidence="2">The sequence shown here is derived from an EMBL/GenBank/DDBJ whole genome shotgun (WGS) entry which is preliminary data.</text>
</comment>
<dbReference type="EMBL" id="MIEK01000060">
    <property type="protein sequence ID" value="OEH81124.1"/>
    <property type="molecule type" value="Genomic_DNA"/>
</dbReference>
<dbReference type="STRING" id="762845.BCR26_17635"/>
<gene>
    <name evidence="2" type="ORF">BCR26_17635</name>
</gene>
<feature type="region of interest" description="Disordered" evidence="1">
    <location>
        <begin position="1"/>
        <end position="24"/>
    </location>
</feature>
<reference evidence="2 3" key="1">
    <citation type="submission" date="2016-09" db="EMBL/GenBank/DDBJ databases">
        <authorList>
            <person name="Capua I."/>
            <person name="De Benedictis P."/>
            <person name="Joannis T."/>
            <person name="Lombin L.H."/>
            <person name="Cattoli G."/>
        </authorList>
    </citation>
    <scope>NUCLEOTIDE SEQUENCE [LARGE SCALE GENOMIC DNA]</scope>
    <source>
        <strain evidence="2 3">LMG 25899</strain>
    </source>
</reference>
<evidence type="ECO:0000313" key="2">
    <source>
        <dbReference type="EMBL" id="OEH81124.1"/>
    </source>
</evidence>
<feature type="region of interest" description="Disordered" evidence="1">
    <location>
        <begin position="81"/>
        <end position="114"/>
    </location>
</feature>
<dbReference type="RefSeq" id="WP_069699912.1">
    <property type="nucleotide sequence ID" value="NZ_JAGGMA010000064.1"/>
</dbReference>
<dbReference type="OrthoDB" id="2218681at2"/>